<protein>
    <submittedName>
        <fullName evidence="1">Uncharacterized protein</fullName>
    </submittedName>
</protein>
<comment type="caution">
    <text evidence="1">The sequence shown here is derived from an EMBL/GenBank/DDBJ whole genome shotgun (WGS) entry which is preliminary data.</text>
</comment>
<sequence>MITCTSYTLRWHPKYKHRRGEYVNVWEYRKALQKWIKFAQNKSFPTEINDCLNGDELPTKSRWVFENKGIDSFWRKSRIFWKVITTVVQTVRKCPLHLVKMEGTLAVHHRKIQARKGERLSINDVVEGRCSELVATCLI</sequence>
<keyword evidence="2" id="KW-1185">Reference proteome</keyword>
<dbReference type="EMBL" id="WJQU01000003">
    <property type="protein sequence ID" value="KAJ6639308.1"/>
    <property type="molecule type" value="Genomic_DNA"/>
</dbReference>
<dbReference type="AlphaFoldDB" id="A0A9Q0MWM7"/>
<reference evidence="1" key="1">
    <citation type="submission" date="2022-07" db="EMBL/GenBank/DDBJ databases">
        <authorList>
            <person name="Trinca V."/>
            <person name="Uliana J.V.C."/>
            <person name="Torres T.T."/>
            <person name="Ward R.J."/>
            <person name="Monesi N."/>
        </authorList>
    </citation>
    <scope>NUCLEOTIDE SEQUENCE</scope>
    <source>
        <strain evidence="1">HSMRA1968</strain>
        <tissue evidence="1">Whole embryos</tissue>
    </source>
</reference>
<organism evidence="1 2">
    <name type="scientific">Pseudolycoriella hygida</name>
    <dbReference type="NCBI Taxonomy" id="35572"/>
    <lineage>
        <taxon>Eukaryota</taxon>
        <taxon>Metazoa</taxon>
        <taxon>Ecdysozoa</taxon>
        <taxon>Arthropoda</taxon>
        <taxon>Hexapoda</taxon>
        <taxon>Insecta</taxon>
        <taxon>Pterygota</taxon>
        <taxon>Neoptera</taxon>
        <taxon>Endopterygota</taxon>
        <taxon>Diptera</taxon>
        <taxon>Nematocera</taxon>
        <taxon>Sciaroidea</taxon>
        <taxon>Sciaridae</taxon>
        <taxon>Pseudolycoriella</taxon>
    </lineage>
</organism>
<proteinExistence type="predicted"/>
<evidence type="ECO:0000313" key="1">
    <source>
        <dbReference type="EMBL" id="KAJ6639308.1"/>
    </source>
</evidence>
<accession>A0A9Q0MWM7</accession>
<name>A0A9Q0MWM7_9DIPT</name>
<gene>
    <name evidence="1" type="ORF">Bhyg_12052</name>
</gene>
<evidence type="ECO:0000313" key="2">
    <source>
        <dbReference type="Proteomes" id="UP001151699"/>
    </source>
</evidence>
<dbReference type="Proteomes" id="UP001151699">
    <property type="component" value="Chromosome X"/>
</dbReference>